<protein>
    <recommendedName>
        <fullName evidence="3">Helix-turn-helix domain-containing protein</fullName>
    </recommendedName>
</protein>
<evidence type="ECO:0000313" key="2">
    <source>
        <dbReference type="Proteomes" id="UP001499967"/>
    </source>
</evidence>
<dbReference type="RefSeq" id="WP_343944978.1">
    <property type="nucleotide sequence ID" value="NZ_BAAAHP010000187.1"/>
</dbReference>
<dbReference type="EMBL" id="BAAAHP010000187">
    <property type="protein sequence ID" value="GAA0897942.1"/>
    <property type="molecule type" value="Genomic_DNA"/>
</dbReference>
<gene>
    <name evidence="1" type="ORF">GCM10009559_59480</name>
</gene>
<sequence>MTATTVGVAWLTAKQAAERIHKDASTVRALARSGALHGHQSGFKCSWLFADAAVDAHVQGLDDRAQREACGCARLRVIRGR</sequence>
<dbReference type="Proteomes" id="UP001499967">
    <property type="component" value="Unassembled WGS sequence"/>
</dbReference>
<reference evidence="1 2" key="1">
    <citation type="journal article" date="2019" name="Int. J. Syst. Evol. Microbiol.">
        <title>The Global Catalogue of Microorganisms (GCM) 10K type strain sequencing project: providing services to taxonomists for standard genome sequencing and annotation.</title>
        <authorList>
            <consortium name="The Broad Institute Genomics Platform"/>
            <consortium name="The Broad Institute Genome Sequencing Center for Infectious Disease"/>
            <person name="Wu L."/>
            <person name="Ma J."/>
        </authorList>
    </citation>
    <scope>NUCLEOTIDE SEQUENCE [LARGE SCALE GENOMIC DNA]</scope>
    <source>
        <strain evidence="1 2">JCM 11117</strain>
    </source>
</reference>
<name>A0ABN1N8W0_9PSEU</name>
<accession>A0ABN1N8W0</accession>
<proteinExistence type="predicted"/>
<evidence type="ECO:0008006" key="3">
    <source>
        <dbReference type="Google" id="ProtNLM"/>
    </source>
</evidence>
<organism evidence="1 2">
    <name type="scientific">Pseudonocardia zijingensis</name>
    <dbReference type="NCBI Taxonomy" id="153376"/>
    <lineage>
        <taxon>Bacteria</taxon>
        <taxon>Bacillati</taxon>
        <taxon>Actinomycetota</taxon>
        <taxon>Actinomycetes</taxon>
        <taxon>Pseudonocardiales</taxon>
        <taxon>Pseudonocardiaceae</taxon>
        <taxon>Pseudonocardia</taxon>
    </lineage>
</organism>
<comment type="caution">
    <text evidence="1">The sequence shown here is derived from an EMBL/GenBank/DDBJ whole genome shotgun (WGS) entry which is preliminary data.</text>
</comment>
<evidence type="ECO:0000313" key="1">
    <source>
        <dbReference type="EMBL" id="GAA0897942.1"/>
    </source>
</evidence>
<keyword evidence="2" id="KW-1185">Reference proteome</keyword>